<accession>A0A4R8WY30</accession>
<gene>
    <name evidence="1" type="ORF">E3O19_01395</name>
</gene>
<sequence length="106" mass="11617">MADPVTTSETRRRAVIAHAAVSRIAESYILEGDRNPARIIWQLTEDAESQITALMDIASALTVHFCTLLEFAAAEGPAQTAEMVQGIAKHHLESMIERAIDEQSAR</sequence>
<dbReference type="RefSeq" id="WP_134564835.1">
    <property type="nucleotide sequence ID" value="NZ_SOFP01000009.1"/>
</dbReference>
<proteinExistence type="predicted"/>
<dbReference type="Proteomes" id="UP000298412">
    <property type="component" value="Unassembled WGS sequence"/>
</dbReference>
<evidence type="ECO:0000313" key="1">
    <source>
        <dbReference type="EMBL" id="TFC20053.1"/>
    </source>
</evidence>
<protein>
    <submittedName>
        <fullName evidence="1">Uncharacterized protein</fullName>
    </submittedName>
</protein>
<dbReference type="EMBL" id="SOFP01000009">
    <property type="protein sequence ID" value="TFC20053.1"/>
    <property type="molecule type" value="Genomic_DNA"/>
</dbReference>
<organism evidence="1 2">
    <name type="scientific">Cryobacterium algoritolerans</name>
    <dbReference type="NCBI Taxonomy" id="1259184"/>
    <lineage>
        <taxon>Bacteria</taxon>
        <taxon>Bacillati</taxon>
        <taxon>Actinomycetota</taxon>
        <taxon>Actinomycetes</taxon>
        <taxon>Micrococcales</taxon>
        <taxon>Microbacteriaceae</taxon>
        <taxon>Cryobacterium</taxon>
    </lineage>
</organism>
<name>A0A4R8WY30_9MICO</name>
<dbReference type="AlphaFoldDB" id="A0A4R8WY30"/>
<evidence type="ECO:0000313" key="2">
    <source>
        <dbReference type="Proteomes" id="UP000298412"/>
    </source>
</evidence>
<reference evidence="1 2" key="1">
    <citation type="submission" date="2019-03" db="EMBL/GenBank/DDBJ databases">
        <title>Genomics of glacier-inhabiting Cryobacterium strains.</title>
        <authorList>
            <person name="Liu Q."/>
            <person name="Xin Y.-H."/>
        </authorList>
    </citation>
    <scope>NUCLEOTIDE SEQUENCE [LARGE SCALE GENOMIC DNA]</scope>
    <source>
        <strain evidence="1 2">MDT1-3</strain>
    </source>
</reference>
<comment type="caution">
    <text evidence="1">The sequence shown here is derived from an EMBL/GenBank/DDBJ whole genome shotgun (WGS) entry which is preliminary data.</text>
</comment>
<keyword evidence="2" id="KW-1185">Reference proteome</keyword>